<evidence type="ECO:0000256" key="1">
    <source>
        <dbReference type="ARBA" id="ARBA00022801"/>
    </source>
</evidence>
<feature type="region of interest" description="Disordered" evidence="2">
    <location>
        <begin position="28"/>
        <end position="59"/>
    </location>
</feature>
<dbReference type="Gene3D" id="2.40.70.10">
    <property type="entry name" value="Acid Proteases"/>
    <property type="match status" value="2"/>
</dbReference>
<evidence type="ECO:0000256" key="2">
    <source>
        <dbReference type="SAM" id="MobiDB-lite"/>
    </source>
</evidence>
<dbReference type="InterPro" id="IPR001995">
    <property type="entry name" value="Peptidase_A2_cat"/>
</dbReference>
<comment type="caution">
    <text evidence="4">The sequence shown here is derived from an EMBL/GenBank/DDBJ whole genome shotgun (WGS) entry which is preliminary data.</text>
</comment>
<evidence type="ECO:0000313" key="4">
    <source>
        <dbReference type="EMBL" id="MDQ0463055.1"/>
    </source>
</evidence>
<sequence length="348" mass="37019">MLTRRHLATGLSASLAATLPLALTPGRSWGSETPLGAPGQTLPDSSRPSPPNGLPNEPTDLSTLIQGGLDLQERLTIPVMIGDQGPFEFAVDTGADRSCLSDQLAAKLALPAGPNVMVHGISGSALTPTVLMPGLTIGEETLKGGVVPILARGRLGVDGLLGVDALQNRRLVMNFRDRILELRQPNLSDGYEPTPKSALVPARNRQGLLTVAGAKADNVPVEAFVDSGGALSVGNMALATALGRRASRWDPFAPQVRMVDVTGEEAIGEVHVVRVLKFGTMRFTDMGLVFCDLHVFDRWGMGDKPAVLLGANALKLFSRIEMDYGRKRIYFQMAADPMIWLADNAVLG</sequence>
<dbReference type="Pfam" id="PF13650">
    <property type="entry name" value="Asp_protease_2"/>
    <property type="match status" value="2"/>
</dbReference>
<dbReference type="CDD" id="cd05483">
    <property type="entry name" value="retropepsin_like_bacteria"/>
    <property type="match status" value="1"/>
</dbReference>
<proteinExistence type="predicted"/>
<evidence type="ECO:0000259" key="3">
    <source>
        <dbReference type="PROSITE" id="PS50175"/>
    </source>
</evidence>
<name>A0ABU0IM20_9CAUL</name>
<dbReference type="EMBL" id="JAUSVS010000001">
    <property type="protein sequence ID" value="MDQ0463055.1"/>
    <property type="molecule type" value="Genomic_DNA"/>
</dbReference>
<dbReference type="InterPro" id="IPR021109">
    <property type="entry name" value="Peptidase_aspartic_dom_sf"/>
</dbReference>
<accession>A0ABU0IM20</accession>
<dbReference type="PROSITE" id="PS50175">
    <property type="entry name" value="ASP_PROT_RETROV"/>
    <property type="match status" value="1"/>
</dbReference>
<gene>
    <name evidence="4" type="ORF">QO010_000803</name>
</gene>
<evidence type="ECO:0000313" key="5">
    <source>
        <dbReference type="Proteomes" id="UP001228905"/>
    </source>
</evidence>
<dbReference type="InterPro" id="IPR001969">
    <property type="entry name" value="Aspartic_peptidase_AS"/>
</dbReference>
<keyword evidence="5" id="KW-1185">Reference proteome</keyword>
<protein>
    <recommendedName>
        <fullName evidence="3">Peptidase A2 domain-containing protein</fullName>
    </recommendedName>
</protein>
<feature type="domain" description="Peptidase A2" evidence="3">
    <location>
        <begin position="87"/>
        <end position="123"/>
    </location>
</feature>
<dbReference type="InterPro" id="IPR034122">
    <property type="entry name" value="Retropepsin-like_bacterial"/>
</dbReference>
<organism evidence="4 5">
    <name type="scientific">Caulobacter ginsengisoli</name>
    <dbReference type="NCBI Taxonomy" id="400775"/>
    <lineage>
        <taxon>Bacteria</taxon>
        <taxon>Pseudomonadati</taxon>
        <taxon>Pseudomonadota</taxon>
        <taxon>Alphaproteobacteria</taxon>
        <taxon>Caulobacterales</taxon>
        <taxon>Caulobacteraceae</taxon>
        <taxon>Caulobacter</taxon>
    </lineage>
</organism>
<dbReference type="SUPFAM" id="SSF50630">
    <property type="entry name" value="Acid proteases"/>
    <property type="match status" value="1"/>
</dbReference>
<dbReference type="RefSeq" id="WP_307346283.1">
    <property type="nucleotide sequence ID" value="NZ_JAUSVS010000001.1"/>
</dbReference>
<dbReference type="PROSITE" id="PS00141">
    <property type="entry name" value="ASP_PROTEASE"/>
    <property type="match status" value="1"/>
</dbReference>
<dbReference type="Proteomes" id="UP001228905">
    <property type="component" value="Unassembled WGS sequence"/>
</dbReference>
<keyword evidence="1" id="KW-0378">Hydrolase</keyword>
<reference evidence="4 5" key="1">
    <citation type="submission" date="2023-07" db="EMBL/GenBank/DDBJ databases">
        <title>Genomic Encyclopedia of Type Strains, Phase IV (KMG-IV): sequencing the most valuable type-strain genomes for metagenomic binning, comparative biology and taxonomic classification.</title>
        <authorList>
            <person name="Goeker M."/>
        </authorList>
    </citation>
    <scope>NUCLEOTIDE SEQUENCE [LARGE SCALE GENOMIC DNA]</scope>
    <source>
        <strain evidence="4 5">DSM 18695</strain>
    </source>
</reference>